<dbReference type="Pfam" id="PF02230">
    <property type="entry name" value="Abhydrolase_2"/>
    <property type="match status" value="1"/>
</dbReference>
<dbReference type="GO" id="GO:0005737">
    <property type="term" value="C:cytoplasm"/>
    <property type="evidence" value="ECO:0007669"/>
    <property type="project" value="TreeGrafter"/>
</dbReference>
<dbReference type="InterPro" id="IPR029058">
    <property type="entry name" value="AB_hydrolase_fold"/>
</dbReference>
<dbReference type="GO" id="GO:0008474">
    <property type="term" value="F:palmitoyl-(protein) hydrolase activity"/>
    <property type="evidence" value="ECO:0007669"/>
    <property type="project" value="UniProtKB-EC"/>
</dbReference>
<dbReference type="PANTHER" id="PTHR10655:SF17">
    <property type="entry name" value="LYSOPHOSPHOLIPASE-LIKE PROTEIN 1"/>
    <property type="match status" value="1"/>
</dbReference>
<sequence>IDSGIPESRIVIGGFSMGASMALHLGLRFLSNAPAIVSLSTFLYNSSEIYRILEKDTTTRRPQVLFCHGDQDRLINFNWGKSSYERLSKLGTQATFRSIPKLGHDINIEELDLVKLWLMEQVPDH</sequence>
<accession>A0A0B6YB37</accession>
<dbReference type="InterPro" id="IPR003140">
    <property type="entry name" value="PLipase/COase/thioEstase"/>
</dbReference>
<dbReference type="EC" id="3.1.2.22" evidence="2"/>
<dbReference type="InterPro" id="IPR050565">
    <property type="entry name" value="LYPA1-2/EST-like"/>
</dbReference>
<protein>
    <recommendedName>
        <fullName evidence="2">palmitoyl-protein hydrolase</fullName>
        <ecNumber evidence="2">3.1.2.22</ecNumber>
    </recommendedName>
</protein>
<dbReference type="GO" id="GO:0052689">
    <property type="term" value="F:carboxylic ester hydrolase activity"/>
    <property type="evidence" value="ECO:0007669"/>
    <property type="project" value="TreeGrafter"/>
</dbReference>
<evidence type="ECO:0000256" key="2">
    <source>
        <dbReference type="ARBA" id="ARBA00012423"/>
    </source>
</evidence>
<dbReference type="EMBL" id="HACG01006463">
    <property type="protein sequence ID" value="CEK53328.1"/>
    <property type="molecule type" value="Transcribed_RNA"/>
</dbReference>
<dbReference type="AlphaFoldDB" id="A0A0B6YB37"/>
<dbReference type="PANTHER" id="PTHR10655">
    <property type="entry name" value="LYSOPHOSPHOLIPASE-RELATED"/>
    <property type="match status" value="1"/>
</dbReference>
<proteinExistence type="inferred from homology"/>
<reference evidence="5" key="1">
    <citation type="submission" date="2014-12" db="EMBL/GenBank/DDBJ databases">
        <title>Insight into the proteome of Arion vulgaris.</title>
        <authorList>
            <person name="Aradska J."/>
            <person name="Bulat T."/>
            <person name="Smidak R."/>
            <person name="Sarate P."/>
            <person name="Gangsoo J."/>
            <person name="Sialana F."/>
            <person name="Bilban M."/>
            <person name="Lubec G."/>
        </authorList>
    </citation>
    <scope>NUCLEOTIDE SEQUENCE</scope>
    <source>
        <tissue evidence="5">Skin</tissue>
    </source>
</reference>
<evidence type="ECO:0000313" key="5">
    <source>
        <dbReference type="EMBL" id="CEK53328.1"/>
    </source>
</evidence>
<evidence type="ECO:0000259" key="4">
    <source>
        <dbReference type="Pfam" id="PF02230"/>
    </source>
</evidence>
<dbReference type="Gene3D" id="3.40.50.1820">
    <property type="entry name" value="alpha/beta hydrolase"/>
    <property type="match status" value="1"/>
</dbReference>
<evidence type="ECO:0000256" key="1">
    <source>
        <dbReference type="ARBA" id="ARBA00006499"/>
    </source>
</evidence>
<evidence type="ECO:0000256" key="3">
    <source>
        <dbReference type="ARBA" id="ARBA00022801"/>
    </source>
</evidence>
<feature type="domain" description="Phospholipase/carboxylesterase/thioesterase" evidence="4">
    <location>
        <begin position="2"/>
        <end position="116"/>
    </location>
</feature>
<dbReference type="SUPFAM" id="SSF53474">
    <property type="entry name" value="alpha/beta-Hydrolases"/>
    <property type="match status" value="1"/>
</dbReference>
<comment type="similarity">
    <text evidence="1">Belongs to the AB hydrolase superfamily. AB hydrolase 2 family.</text>
</comment>
<feature type="non-terminal residue" evidence="5">
    <location>
        <position position="1"/>
    </location>
</feature>
<gene>
    <name evidence="5" type="primary">ORF19911</name>
</gene>
<name>A0A0B6YB37_9EUPU</name>
<keyword evidence="3" id="KW-0378">Hydrolase</keyword>
<organism evidence="5">
    <name type="scientific">Arion vulgaris</name>
    <dbReference type="NCBI Taxonomy" id="1028688"/>
    <lineage>
        <taxon>Eukaryota</taxon>
        <taxon>Metazoa</taxon>
        <taxon>Spiralia</taxon>
        <taxon>Lophotrochozoa</taxon>
        <taxon>Mollusca</taxon>
        <taxon>Gastropoda</taxon>
        <taxon>Heterobranchia</taxon>
        <taxon>Euthyneura</taxon>
        <taxon>Panpulmonata</taxon>
        <taxon>Eupulmonata</taxon>
        <taxon>Stylommatophora</taxon>
        <taxon>Helicina</taxon>
        <taxon>Arionoidea</taxon>
        <taxon>Arionidae</taxon>
        <taxon>Arion</taxon>
    </lineage>
</organism>